<dbReference type="Proteomes" id="UP000009234">
    <property type="component" value="Chromosome"/>
</dbReference>
<evidence type="ECO:0008006" key="3">
    <source>
        <dbReference type="Google" id="ProtNLM"/>
    </source>
</evidence>
<proteinExistence type="predicted"/>
<dbReference type="AlphaFoldDB" id="F6DV12"/>
<dbReference type="KEGG" id="dru:Desru_3200"/>
<evidence type="ECO:0000313" key="2">
    <source>
        <dbReference type="Proteomes" id="UP000009234"/>
    </source>
</evidence>
<dbReference type="Gene3D" id="3.30.70.920">
    <property type="match status" value="1"/>
</dbReference>
<dbReference type="EMBL" id="CP002780">
    <property type="protein sequence ID" value="AEG61409.1"/>
    <property type="molecule type" value="Genomic_DNA"/>
</dbReference>
<protein>
    <recommendedName>
        <fullName evidence="3">Lrp/AsnC family transcriptional regulator</fullName>
    </recommendedName>
</protein>
<sequence>MGTRAYFLVNVVDEVNQQEFVRILRELEEMLEVDFVDPVVGEWDMVVMIEAPITVEAVARKIKEQAWVKELTTLKIVSLFERHRASKKELLAALQHKGE</sequence>
<dbReference type="RefSeq" id="WP_013843157.1">
    <property type="nucleotide sequence ID" value="NC_015589.1"/>
</dbReference>
<dbReference type="eggNOG" id="ENOG503475E">
    <property type="taxonomic scope" value="Bacteria"/>
</dbReference>
<name>F6DV12_DESRL</name>
<accession>F6DV12</accession>
<reference evidence="2" key="1">
    <citation type="submission" date="2011-05" db="EMBL/GenBank/DDBJ databases">
        <title>Complete sequence of Desulfotomaculum ruminis DSM 2154.</title>
        <authorList>
            <person name="Lucas S."/>
            <person name="Copeland A."/>
            <person name="Lapidus A."/>
            <person name="Cheng J.-F."/>
            <person name="Goodwin L."/>
            <person name="Pitluck S."/>
            <person name="Lu M."/>
            <person name="Detter J.C."/>
            <person name="Han C."/>
            <person name="Tapia R."/>
            <person name="Land M."/>
            <person name="Hauser L."/>
            <person name="Kyrpides N."/>
            <person name="Ivanova N."/>
            <person name="Mikhailova N."/>
            <person name="Pagani I."/>
            <person name="Stams A.J.M."/>
            <person name="Plugge C.M."/>
            <person name="Muyzer G."/>
            <person name="Kuever J."/>
            <person name="Parshina S.N."/>
            <person name="Ivanova A.E."/>
            <person name="Nazina T.N."/>
            <person name="Brambilla E."/>
            <person name="Spring S."/>
            <person name="Klenk H.-P."/>
            <person name="Woyke T."/>
        </authorList>
    </citation>
    <scope>NUCLEOTIDE SEQUENCE [LARGE SCALE GENOMIC DNA]</scope>
    <source>
        <strain evidence="2">ATCC 23193 / DSM 2154 / NCIB 8452 / DL</strain>
    </source>
</reference>
<organism evidence="1 2">
    <name type="scientific">Desulforamulus ruminis (strain ATCC 23193 / DSM 2154 / NCIMB 8452 / DL)</name>
    <name type="common">Desulfotomaculum ruminis</name>
    <dbReference type="NCBI Taxonomy" id="696281"/>
    <lineage>
        <taxon>Bacteria</taxon>
        <taxon>Bacillati</taxon>
        <taxon>Bacillota</taxon>
        <taxon>Clostridia</taxon>
        <taxon>Eubacteriales</taxon>
        <taxon>Peptococcaceae</taxon>
        <taxon>Desulforamulus</taxon>
    </lineage>
</organism>
<dbReference type="HOGENOM" id="CLU_2315746_0_0_9"/>
<gene>
    <name evidence="1" type="ordered locus">Desru_3200</name>
</gene>
<reference evidence="1 2" key="2">
    <citation type="journal article" date="2012" name="Stand. Genomic Sci.">
        <title>Complete genome sequence of the sulfate-reducing firmicute Desulfotomaculum ruminis type strain (DL(T)).</title>
        <authorList>
            <person name="Spring S."/>
            <person name="Visser M."/>
            <person name="Lu M."/>
            <person name="Copeland A."/>
            <person name="Lapidus A."/>
            <person name="Lucas S."/>
            <person name="Cheng J.F."/>
            <person name="Han C."/>
            <person name="Tapia R."/>
            <person name="Goodwin L.A."/>
            <person name="Pitluck S."/>
            <person name="Ivanova N."/>
            <person name="Land M."/>
            <person name="Hauser L."/>
            <person name="Larimer F."/>
            <person name="Rohde M."/>
            <person name="Goker M."/>
            <person name="Detter J.C."/>
            <person name="Kyrpides N.C."/>
            <person name="Woyke T."/>
            <person name="Schaap P.J."/>
            <person name="Plugge C.M."/>
            <person name="Muyzer G."/>
            <person name="Kuever J."/>
            <person name="Pereira I.A."/>
            <person name="Parshina S.N."/>
            <person name="Bernier-Latmani R."/>
            <person name="Stams A.J."/>
            <person name="Klenk H.P."/>
        </authorList>
    </citation>
    <scope>NUCLEOTIDE SEQUENCE [LARGE SCALE GENOMIC DNA]</scope>
    <source>
        <strain evidence="2">ATCC 23193 / DSM 2154 / NCIB 8452 / DL</strain>
    </source>
</reference>
<evidence type="ECO:0000313" key="1">
    <source>
        <dbReference type="EMBL" id="AEG61409.1"/>
    </source>
</evidence>
<dbReference type="OrthoDB" id="1787108at2"/>
<keyword evidence="2" id="KW-1185">Reference proteome</keyword>